<dbReference type="PRINTS" id="PR01333">
    <property type="entry name" value="2POREKCHANEL"/>
</dbReference>
<feature type="transmembrane region" description="Helical" evidence="10">
    <location>
        <begin position="448"/>
        <end position="466"/>
    </location>
</feature>
<name>A0A9N9MWU5_9CUCU</name>
<keyword evidence="13" id="KW-1185">Reference proteome</keyword>
<feature type="compositionally biased region" description="Basic and acidic residues" evidence="9">
    <location>
        <begin position="386"/>
        <end position="396"/>
    </location>
</feature>
<evidence type="ECO:0000259" key="11">
    <source>
        <dbReference type="Pfam" id="PF07885"/>
    </source>
</evidence>
<evidence type="ECO:0000313" key="12">
    <source>
        <dbReference type="EMBL" id="CAG9770304.1"/>
    </source>
</evidence>
<protein>
    <recommendedName>
        <fullName evidence="11">Potassium channel domain-containing protein</fullName>
    </recommendedName>
</protein>
<evidence type="ECO:0000256" key="10">
    <source>
        <dbReference type="SAM" id="Phobius"/>
    </source>
</evidence>
<organism evidence="12 13">
    <name type="scientific">Ceutorhynchus assimilis</name>
    <name type="common">cabbage seed weevil</name>
    <dbReference type="NCBI Taxonomy" id="467358"/>
    <lineage>
        <taxon>Eukaryota</taxon>
        <taxon>Metazoa</taxon>
        <taxon>Ecdysozoa</taxon>
        <taxon>Arthropoda</taxon>
        <taxon>Hexapoda</taxon>
        <taxon>Insecta</taxon>
        <taxon>Pterygota</taxon>
        <taxon>Neoptera</taxon>
        <taxon>Endopterygota</taxon>
        <taxon>Coleoptera</taxon>
        <taxon>Polyphaga</taxon>
        <taxon>Cucujiformia</taxon>
        <taxon>Curculionidae</taxon>
        <taxon>Ceutorhynchinae</taxon>
        <taxon>Ceutorhynchus</taxon>
    </lineage>
</organism>
<feature type="transmembrane region" description="Helical" evidence="10">
    <location>
        <begin position="414"/>
        <end position="436"/>
    </location>
</feature>
<sequence>MNNDELAEHHIDTGHIPNYNQTKVVCSESHTKKRLFLEMLETCQNLNSLNKKNDVDETRAIYSHLLTLGHFCYEPYPAVTKSNPISNTNSLRRQDKASKPLQKSTEASCNCMGKKTKRKSRAFFTGLATNLGICILLFGYTLIGSVIFLSIEGGHTYQHQILATTSLATSDSTSTNNKKYVNQTSEMKTKNDKSRTKTVENLWIITEGLNILYKENWTILAAQEITRFQNELLESMKEEIAQQQPLMVAKDRGRHGEHFEWTFAKAFLYSLTVLTTIGYGSIAPKTSLGKAVTMGYAMLGIPLTLLYLSSVGSILSRVARGVFSRALCCCLCSNCGYCCYDEKRMAEKERRLKRKRQQQELQQQISVQEPFYVRSNSSYSNNIHSPCRDSSGKEIDSLSGTDNESKGSMHGWSILAPILLCLVMMFIYICIGTFVLYKLENWSLLDGFYFCFMSLTTIGFGNMVPGSDPFPDYDSSTTLWFCSIYIMSGMALTAMSFNVVHDEIVHRLKHQERLSVPKLNSASFSDDLNINDPYNLTS</sequence>
<dbReference type="GO" id="GO:0030322">
    <property type="term" value="P:stabilization of membrane potential"/>
    <property type="evidence" value="ECO:0007669"/>
    <property type="project" value="TreeGrafter"/>
</dbReference>
<evidence type="ECO:0000256" key="2">
    <source>
        <dbReference type="ARBA" id="ARBA00022448"/>
    </source>
</evidence>
<feature type="transmembrane region" description="Helical" evidence="10">
    <location>
        <begin position="296"/>
        <end position="315"/>
    </location>
</feature>
<feature type="domain" description="Potassium channel" evidence="11">
    <location>
        <begin position="424"/>
        <end position="502"/>
    </location>
</feature>
<evidence type="ECO:0000256" key="8">
    <source>
        <dbReference type="RuleBase" id="RU003857"/>
    </source>
</evidence>
<reference evidence="12" key="1">
    <citation type="submission" date="2022-01" db="EMBL/GenBank/DDBJ databases">
        <authorList>
            <person name="King R."/>
        </authorList>
    </citation>
    <scope>NUCLEOTIDE SEQUENCE</scope>
</reference>
<feature type="region of interest" description="Disordered" evidence="9">
    <location>
        <begin position="83"/>
        <end position="102"/>
    </location>
</feature>
<evidence type="ECO:0000256" key="6">
    <source>
        <dbReference type="ARBA" id="ARBA00023136"/>
    </source>
</evidence>
<dbReference type="InterPro" id="IPR013099">
    <property type="entry name" value="K_chnl_dom"/>
</dbReference>
<evidence type="ECO:0000256" key="7">
    <source>
        <dbReference type="ARBA" id="ARBA00023303"/>
    </source>
</evidence>
<feature type="transmembrane region" description="Helical" evidence="10">
    <location>
        <begin position="122"/>
        <end position="149"/>
    </location>
</feature>
<keyword evidence="3 8" id="KW-0812">Transmembrane</keyword>
<proteinExistence type="inferred from homology"/>
<keyword evidence="2 8" id="KW-0813">Transport</keyword>
<evidence type="ECO:0000256" key="9">
    <source>
        <dbReference type="SAM" id="MobiDB-lite"/>
    </source>
</evidence>
<dbReference type="InterPro" id="IPR003280">
    <property type="entry name" value="2pore_dom_K_chnl"/>
</dbReference>
<keyword evidence="7 8" id="KW-0407">Ion channel</keyword>
<dbReference type="AlphaFoldDB" id="A0A9N9MWU5"/>
<dbReference type="GO" id="GO:0022841">
    <property type="term" value="F:potassium ion leak channel activity"/>
    <property type="evidence" value="ECO:0007669"/>
    <property type="project" value="TreeGrafter"/>
</dbReference>
<comment type="subcellular location">
    <subcellularLocation>
        <location evidence="1">Membrane</location>
        <topology evidence="1">Multi-pass membrane protein</topology>
    </subcellularLocation>
</comment>
<accession>A0A9N9MWU5</accession>
<feature type="domain" description="Potassium channel" evidence="11">
    <location>
        <begin position="259"/>
        <end position="316"/>
    </location>
</feature>
<dbReference type="Proteomes" id="UP001152799">
    <property type="component" value="Chromosome 6"/>
</dbReference>
<evidence type="ECO:0000256" key="3">
    <source>
        <dbReference type="ARBA" id="ARBA00022692"/>
    </source>
</evidence>
<dbReference type="OrthoDB" id="297496at2759"/>
<dbReference type="PANTHER" id="PTHR11003:SF257">
    <property type="entry name" value="POTASSIUM CHANNEL DOMAIN-CONTAINING PROTEIN"/>
    <property type="match status" value="1"/>
</dbReference>
<gene>
    <name evidence="12" type="ORF">CEUTPL_LOCUS10759</name>
</gene>
<evidence type="ECO:0000256" key="4">
    <source>
        <dbReference type="ARBA" id="ARBA00022989"/>
    </source>
</evidence>
<feature type="transmembrane region" description="Helical" evidence="10">
    <location>
        <begin position="266"/>
        <end position="284"/>
    </location>
</feature>
<dbReference type="GO" id="GO:0005886">
    <property type="term" value="C:plasma membrane"/>
    <property type="evidence" value="ECO:0007669"/>
    <property type="project" value="TreeGrafter"/>
</dbReference>
<keyword evidence="6 10" id="KW-0472">Membrane</keyword>
<comment type="similarity">
    <text evidence="8">Belongs to the two pore domain potassium channel (TC 1.A.1.8) family.</text>
</comment>
<feature type="region of interest" description="Disordered" evidence="9">
    <location>
        <begin position="382"/>
        <end position="407"/>
    </location>
</feature>
<keyword evidence="5 8" id="KW-0406">Ion transport</keyword>
<keyword evidence="4 10" id="KW-1133">Transmembrane helix</keyword>
<dbReference type="EMBL" id="OU892282">
    <property type="protein sequence ID" value="CAG9770304.1"/>
    <property type="molecule type" value="Genomic_DNA"/>
</dbReference>
<dbReference type="GO" id="GO:0015271">
    <property type="term" value="F:outward rectifier potassium channel activity"/>
    <property type="evidence" value="ECO:0007669"/>
    <property type="project" value="TreeGrafter"/>
</dbReference>
<dbReference type="SUPFAM" id="SSF81324">
    <property type="entry name" value="Voltage-gated potassium channels"/>
    <property type="match status" value="2"/>
</dbReference>
<dbReference type="Gene3D" id="1.10.287.70">
    <property type="match status" value="1"/>
</dbReference>
<dbReference type="Pfam" id="PF07885">
    <property type="entry name" value="Ion_trans_2"/>
    <property type="match status" value="2"/>
</dbReference>
<evidence type="ECO:0000256" key="5">
    <source>
        <dbReference type="ARBA" id="ARBA00023065"/>
    </source>
</evidence>
<dbReference type="PANTHER" id="PTHR11003">
    <property type="entry name" value="POTASSIUM CHANNEL, SUBFAMILY K"/>
    <property type="match status" value="1"/>
</dbReference>
<evidence type="ECO:0000313" key="13">
    <source>
        <dbReference type="Proteomes" id="UP001152799"/>
    </source>
</evidence>
<feature type="transmembrane region" description="Helical" evidence="10">
    <location>
        <begin position="478"/>
        <end position="500"/>
    </location>
</feature>
<evidence type="ECO:0000256" key="1">
    <source>
        <dbReference type="ARBA" id="ARBA00004141"/>
    </source>
</evidence>